<protein>
    <submittedName>
        <fullName evidence="4">Uncharacterized protein</fullName>
    </submittedName>
</protein>
<keyword evidence="5" id="KW-1185">Reference proteome</keyword>
<feature type="compositionally biased region" description="Low complexity" evidence="1">
    <location>
        <begin position="143"/>
        <end position="160"/>
    </location>
</feature>
<gene>
    <name evidence="4" type="ORF">OH76DRAFT_1561060</name>
</gene>
<feature type="transmembrane region" description="Helical" evidence="2">
    <location>
        <begin position="41"/>
        <end position="60"/>
    </location>
</feature>
<name>A0A371CQ16_9APHY</name>
<feature type="compositionally biased region" description="Acidic residues" evidence="1">
    <location>
        <begin position="532"/>
        <end position="541"/>
    </location>
</feature>
<evidence type="ECO:0000256" key="3">
    <source>
        <dbReference type="SAM" id="SignalP"/>
    </source>
</evidence>
<keyword evidence="2" id="KW-1133">Transmembrane helix</keyword>
<reference evidence="4 5" key="1">
    <citation type="journal article" date="2018" name="Biotechnol. Biofuels">
        <title>Integrative visual omics of the white-rot fungus Polyporus brumalis exposes the biotechnological potential of its oxidative enzymes for delignifying raw plant biomass.</title>
        <authorList>
            <person name="Miyauchi S."/>
            <person name="Rancon A."/>
            <person name="Drula E."/>
            <person name="Hage H."/>
            <person name="Chaduli D."/>
            <person name="Favel A."/>
            <person name="Grisel S."/>
            <person name="Henrissat B."/>
            <person name="Herpoel-Gimbert I."/>
            <person name="Ruiz-Duenas F.J."/>
            <person name="Chevret D."/>
            <person name="Hainaut M."/>
            <person name="Lin J."/>
            <person name="Wang M."/>
            <person name="Pangilinan J."/>
            <person name="Lipzen A."/>
            <person name="Lesage-Meessen L."/>
            <person name="Navarro D."/>
            <person name="Riley R."/>
            <person name="Grigoriev I.V."/>
            <person name="Zhou S."/>
            <person name="Raouche S."/>
            <person name="Rosso M.N."/>
        </authorList>
    </citation>
    <scope>NUCLEOTIDE SEQUENCE [LARGE SCALE GENOMIC DNA]</scope>
    <source>
        <strain evidence="4 5">BRFM 1820</strain>
    </source>
</reference>
<evidence type="ECO:0000313" key="4">
    <source>
        <dbReference type="EMBL" id="RDX42297.1"/>
    </source>
</evidence>
<keyword evidence="2" id="KW-0812">Transmembrane</keyword>
<evidence type="ECO:0000256" key="2">
    <source>
        <dbReference type="SAM" id="Phobius"/>
    </source>
</evidence>
<evidence type="ECO:0000256" key="1">
    <source>
        <dbReference type="SAM" id="MobiDB-lite"/>
    </source>
</evidence>
<keyword evidence="3" id="KW-0732">Signal</keyword>
<feature type="region of interest" description="Disordered" evidence="1">
    <location>
        <begin position="258"/>
        <end position="296"/>
    </location>
</feature>
<feature type="compositionally biased region" description="Polar residues" evidence="1">
    <location>
        <begin position="278"/>
        <end position="296"/>
    </location>
</feature>
<organism evidence="4 5">
    <name type="scientific">Lentinus brumalis</name>
    <dbReference type="NCBI Taxonomy" id="2498619"/>
    <lineage>
        <taxon>Eukaryota</taxon>
        <taxon>Fungi</taxon>
        <taxon>Dikarya</taxon>
        <taxon>Basidiomycota</taxon>
        <taxon>Agaricomycotina</taxon>
        <taxon>Agaricomycetes</taxon>
        <taxon>Polyporales</taxon>
        <taxon>Polyporaceae</taxon>
        <taxon>Lentinus</taxon>
    </lineage>
</organism>
<feature type="chain" id="PRO_5016695350" evidence="3">
    <location>
        <begin position="26"/>
        <end position="650"/>
    </location>
</feature>
<feature type="compositionally biased region" description="Low complexity" evidence="1">
    <location>
        <begin position="262"/>
        <end position="277"/>
    </location>
</feature>
<feature type="compositionally biased region" description="Polar residues" evidence="1">
    <location>
        <begin position="161"/>
        <end position="178"/>
    </location>
</feature>
<feature type="region of interest" description="Disordered" evidence="1">
    <location>
        <begin position="531"/>
        <end position="559"/>
    </location>
</feature>
<feature type="region of interest" description="Disordered" evidence="1">
    <location>
        <begin position="129"/>
        <end position="178"/>
    </location>
</feature>
<sequence>MPAVSATPAAPVMLLLLVALPLVMAAPVYDAAASPETVQPVVLALSLLPFAMLGVLKYGYLRFRRGQTIHSPAQPASPKNSPVSAPPSPALSLSSRPSPLSALHPYLVGIFGSPDWETIISCRIHKTLRRSKPPSPPLSPVLADSTRTTRTNRSAATHSTGYPTISTKSRGTSRSSASKYLTVSLVDKSRRNRLPNDFAVLQPVASPLVQLPPPAHLPHASVRFSVQQSSPTLMQIMEPVLSSWYDDSPRLRPPVVLLNDKSISPSNSSQSQDRSTSTGDISLSFHTPLTSPGVSWSRSTPLMPFAQLRQQHTLSTSSSVLTIGAATIPSPASASIAVFHSPAVYSIPVPQPIHTPALRPESCVVLPRDWQQEKENGNAHALLHSPTHRSPASGVPTMYDCLSKATLSPTPLGTRSLNVLKRGTSTSKSHMTSPVVSSARDSTASAGASLQAASPTSDRSQSWDLTALEGGDGKLDVDAVTRALGLGAGLGAGLGLQLGFTPPASRSSVASASLLSVTESESAVSALLSPVLEDEDGDGEEGTPSFSGMSGWPGEQDLAYDDGDLSMHVPGLPLGVIMEETRSEVASVCTGRGREESGVVSMELDSGMGCEMVRDVALVMGLGSASRVSGVWDQSWKEGESTTLSVGVAW</sequence>
<keyword evidence="2" id="KW-0472">Membrane</keyword>
<dbReference type="OrthoDB" id="2753667at2759"/>
<feature type="region of interest" description="Disordered" evidence="1">
    <location>
        <begin position="71"/>
        <end position="96"/>
    </location>
</feature>
<dbReference type="AlphaFoldDB" id="A0A371CQ16"/>
<feature type="region of interest" description="Disordered" evidence="1">
    <location>
        <begin position="423"/>
        <end position="464"/>
    </location>
</feature>
<dbReference type="EMBL" id="KZ857488">
    <property type="protein sequence ID" value="RDX42297.1"/>
    <property type="molecule type" value="Genomic_DNA"/>
</dbReference>
<evidence type="ECO:0000313" key="5">
    <source>
        <dbReference type="Proteomes" id="UP000256964"/>
    </source>
</evidence>
<dbReference type="Proteomes" id="UP000256964">
    <property type="component" value="Unassembled WGS sequence"/>
</dbReference>
<feature type="signal peptide" evidence="3">
    <location>
        <begin position="1"/>
        <end position="25"/>
    </location>
</feature>
<proteinExistence type="predicted"/>
<accession>A0A371CQ16</accession>